<dbReference type="Proteomes" id="UP000001745">
    <property type="component" value="Unassembled WGS sequence"/>
</dbReference>
<dbReference type="SUPFAM" id="SSF53254">
    <property type="entry name" value="Phosphoglycerate mutase-like"/>
    <property type="match status" value="1"/>
</dbReference>
<dbReference type="AlphaFoldDB" id="B8MHX7"/>
<evidence type="ECO:0000256" key="5">
    <source>
        <dbReference type="ARBA" id="ARBA00022525"/>
    </source>
</evidence>
<evidence type="ECO:0000313" key="22">
    <source>
        <dbReference type="Proteomes" id="UP000001745"/>
    </source>
</evidence>
<keyword evidence="5" id="KW-0964">Secreted</keyword>
<comment type="subcellular location">
    <subcellularLocation>
        <location evidence="1">Secreted</location>
    </subcellularLocation>
</comment>
<feature type="active site" description="Nucleophile" evidence="18">
    <location>
        <position position="130"/>
    </location>
</feature>
<dbReference type="RefSeq" id="XP_002483690.1">
    <property type="nucleotide sequence ID" value="XM_002483645.1"/>
</dbReference>
<dbReference type="eggNOG" id="KOG1382">
    <property type="taxonomic scope" value="Eukaryota"/>
</dbReference>
<proteinExistence type="inferred from homology"/>
<reference evidence="22" key="1">
    <citation type="journal article" date="2015" name="Genome Announc.">
        <title>Genome sequence of the AIDS-associated pathogen Penicillium marneffei (ATCC18224) and its near taxonomic relative Talaromyces stipitatus (ATCC10500).</title>
        <authorList>
            <person name="Nierman W.C."/>
            <person name="Fedorova-Abrams N.D."/>
            <person name="Andrianopoulos A."/>
        </authorList>
    </citation>
    <scope>NUCLEOTIDE SEQUENCE [LARGE SCALE GENOMIC DNA]</scope>
    <source>
        <strain evidence="22">ATCC 10500 / CBS 375.48 / QM 6759 / NRRL 1006</strain>
    </source>
</reference>
<dbReference type="VEuPathDB" id="FungiDB:TSTA_015430"/>
<evidence type="ECO:0000256" key="13">
    <source>
        <dbReference type="ARBA" id="ARBA00043721"/>
    </source>
</evidence>
<evidence type="ECO:0000256" key="2">
    <source>
        <dbReference type="ARBA" id="ARBA00005375"/>
    </source>
</evidence>
<comment type="catalytic activity">
    <reaction evidence="15">
        <text>1D-myo-inositol hexakisphosphate + H2O = 1D-myo-inositol 1,2,4,5,6-pentakisphosphate + phosphate</text>
        <dbReference type="Rhea" id="RHEA:16989"/>
        <dbReference type="ChEBI" id="CHEBI:15377"/>
        <dbReference type="ChEBI" id="CHEBI:43474"/>
        <dbReference type="ChEBI" id="CHEBI:57798"/>
        <dbReference type="ChEBI" id="CHEBI:58130"/>
        <dbReference type="EC" id="3.1.3.8"/>
    </reaction>
    <physiologicalReaction direction="left-to-right" evidence="15">
        <dbReference type="Rhea" id="RHEA:16990"/>
    </physiologicalReaction>
</comment>
<evidence type="ECO:0000256" key="11">
    <source>
        <dbReference type="ARBA" id="ARBA00043670"/>
    </source>
</evidence>
<name>B8MHX7_TALSN</name>
<feature type="disulfide bond" evidence="19">
    <location>
        <begin position="313"/>
        <end position="329"/>
    </location>
</feature>
<evidence type="ECO:0000256" key="6">
    <source>
        <dbReference type="ARBA" id="ARBA00022801"/>
    </source>
</evidence>
<dbReference type="Gene3D" id="3.40.50.1240">
    <property type="entry name" value="Phosphoglycerate mutase-like"/>
    <property type="match status" value="1"/>
</dbReference>
<gene>
    <name evidence="21" type="ORF">TSTA_015430</name>
</gene>
<evidence type="ECO:0000256" key="1">
    <source>
        <dbReference type="ARBA" id="ARBA00004613"/>
    </source>
</evidence>
<evidence type="ECO:0000256" key="14">
    <source>
        <dbReference type="ARBA" id="ARBA00043748"/>
    </source>
</evidence>
<dbReference type="EC" id="3.1.3.8" evidence="4"/>
<dbReference type="PROSITE" id="PS00616">
    <property type="entry name" value="HIS_ACID_PHOSPHAT_1"/>
    <property type="match status" value="1"/>
</dbReference>
<evidence type="ECO:0000256" key="16">
    <source>
        <dbReference type="ARBA" id="ARBA00044106"/>
    </source>
</evidence>
<keyword evidence="22" id="KW-1185">Reference proteome</keyword>
<keyword evidence="20" id="KW-0812">Transmembrane</keyword>
<protein>
    <recommendedName>
        <fullName evidence="16">Phytase A</fullName>
        <ecNumber evidence="4">3.1.3.8</ecNumber>
    </recommendedName>
    <alternativeName>
        <fullName evidence="17">Histidine acid phosphatase phyA</fullName>
    </alternativeName>
    <alternativeName>
        <fullName evidence="10">Myo-inositol hexakisphosphate phosphohydrolase A</fullName>
    </alternativeName>
    <alternativeName>
        <fullName evidence="9">Myo-inositol-hexaphosphate 3-phosphohydrolase A</fullName>
    </alternativeName>
</protein>
<keyword evidence="20" id="KW-1133">Transmembrane helix</keyword>
<dbReference type="InterPro" id="IPR016274">
    <property type="entry name" value="Histidine_acid_Pase_euk"/>
</dbReference>
<feature type="disulfide bond" evidence="19">
    <location>
        <begin position="119"/>
        <end position="462"/>
    </location>
</feature>
<evidence type="ECO:0000256" key="10">
    <source>
        <dbReference type="ARBA" id="ARBA00042300"/>
    </source>
</evidence>
<organism evidence="21 22">
    <name type="scientific">Talaromyces stipitatus (strain ATCC 10500 / CBS 375.48 / QM 6759 / NRRL 1006)</name>
    <name type="common">Penicillium stipitatum</name>
    <dbReference type="NCBI Taxonomy" id="441959"/>
    <lineage>
        <taxon>Eukaryota</taxon>
        <taxon>Fungi</taxon>
        <taxon>Dikarya</taxon>
        <taxon>Ascomycota</taxon>
        <taxon>Pezizomycotina</taxon>
        <taxon>Eurotiomycetes</taxon>
        <taxon>Eurotiomycetidae</taxon>
        <taxon>Eurotiales</taxon>
        <taxon>Trichocomaceae</taxon>
        <taxon>Talaromyces</taxon>
        <taxon>Talaromyces sect. Talaromyces</taxon>
    </lineage>
</organism>
<comment type="similarity">
    <text evidence="2">Belongs to the histidine acid phosphatase family.</text>
</comment>
<dbReference type="EMBL" id="EQ962656">
    <property type="protein sequence ID" value="EED16456.1"/>
    <property type="molecule type" value="Genomic_DNA"/>
</dbReference>
<evidence type="ECO:0000256" key="20">
    <source>
        <dbReference type="SAM" id="Phobius"/>
    </source>
</evidence>
<feature type="active site" description="Proton donor" evidence="18">
    <location>
        <position position="410"/>
    </location>
</feature>
<dbReference type="InterPro" id="IPR029033">
    <property type="entry name" value="His_PPase_superfam"/>
</dbReference>
<dbReference type="InterPro" id="IPR000560">
    <property type="entry name" value="His_Pase_clade-2"/>
</dbReference>
<dbReference type="PROSITE" id="PS00778">
    <property type="entry name" value="HIS_ACID_PHOSPHAT_2"/>
    <property type="match status" value="1"/>
</dbReference>
<keyword evidence="8" id="KW-0325">Glycoprotein</keyword>
<evidence type="ECO:0000313" key="21">
    <source>
        <dbReference type="EMBL" id="EED16456.1"/>
    </source>
</evidence>
<evidence type="ECO:0000256" key="8">
    <source>
        <dbReference type="ARBA" id="ARBA00023180"/>
    </source>
</evidence>
<dbReference type="InParanoid" id="B8MHX7"/>
<feature type="disulfide bond" evidence="19">
    <location>
        <begin position="488"/>
        <end position="496"/>
    </location>
</feature>
<dbReference type="PhylomeDB" id="B8MHX7"/>
<dbReference type="PIRSF" id="PIRSF000894">
    <property type="entry name" value="Acid_phosphatase"/>
    <property type="match status" value="1"/>
</dbReference>
<dbReference type="GO" id="GO:0003993">
    <property type="term" value="F:acid phosphatase activity"/>
    <property type="evidence" value="ECO:0007669"/>
    <property type="project" value="TreeGrafter"/>
</dbReference>
<evidence type="ECO:0000256" key="4">
    <source>
        <dbReference type="ARBA" id="ARBA00012632"/>
    </source>
</evidence>
<comment type="catalytic activity">
    <reaction evidence="11">
        <text>1D-myo-inositol 1,2,5,6-tetrakisphosphate + H2O = 1D-myo-inositol 1,2,6-trisphosphate + phosphate</text>
        <dbReference type="Rhea" id="RHEA:77119"/>
        <dbReference type="ChEBI" id="CHEBI:15377"/>
        <dbReference type="ChEBI" id="CHEBI:43474"/>
        <dbReference type="ChEBI" id="CHEBI:195535"/>
        <dbReference type="ChEBI" id="CHEBI:195537"/>
    </reaction>
    <physiologicalReaction direction="left-to-right" evidence="11">
        <dbReference type="Rhea" id="RHEA:77120"/>
    </physiologicalReaction>
</comment>
<keyword evidence="7 19" id="KW-1015">Disulfide bond</keyword>
<dbReference type="GeneID" id="8106285"/>
<comment type="catalytic activity">
    <reaction evidence="12">
        <text>1D-myo-inositol 1,2-bisphosphate + H2O = 1D-myo-inositol 2-phosphate + phosphate</text>
        <dbReference type="Rhea" id="RHEA:77135"/>
        <dbReference type="ChEBI" id="CHEBI:15377"/>
        <dbReference type="ChEBI" id="CHEBI:43474"/>
        <dbReference type="ChEBI" id="CHEBI:84142"/>
        <dbReference type="ChEBI" id="CHEBI:195539"/>
    </reaction>
    <physiologicalReaction direction="left-to-right" evidence="12">
        <dbReference type="Rhea" id="RHEA:77136"/>
    </physiologicalReaction>
</comment>
<evidence type="ECO:0000256" key="18">
    <source>
        <dbReference type="PIRSR" id="PIRSR000894-1"/>
    </source>
</evidence>
<sequence length="524" mass="58269">MTKSISEEVLPSALATMKLQPENEMFALDSDSDFAEDEVRPLFGAHPTSSSRCRPPSRNSAIALVVLFLSSLVILLSVTTAHEIPNIDDTKISHYWGQYSPFFSLEDQSEINPAIPPECNITFVQVLARHGARFPTAHKSAMYTKLVDRIQQTATEYKTDVYALLKDYRYKLGADDLTSFGEQQMINMGTSLYDRYEQLARQNVPFVRASGSDRVIASGALFSKGFNDAKAFDPYSDKSQHNTTVSLVIPEGRQWNNTLDTGTCDAFSDGSPAHKVQQEFLGIFAPSILERLVANMPGVNLELHDIPLLMDLCPFETVNSKNGTMSPLCDLFTLSEWQSYDYYNTLEKYYAFGAGNPLGSTRGVGYVNEIISRMTKTLPVSDHTSVNHTLDSDPTTFPLDTALYADFSHDNAMVSIFDAFGLYNSTVPLSARNVQSATETEGYAASWIVPFASRAFFEVMECSSYNLAGEERLVRVLVNDRVVPLHGCDIDSLGRCRLNDWVNGLDFARNGGRWDDYCSKPKNG</sequence>
<dbReference type="PANTHER" id="PTHR20963">
    <property type="entry name" value="MULTIPLE INOSITOL POLYPHOSPHATE PHOSPHATASE-RELATED"/>
    <property type="match status" value="1"/>
</dbReference>
<dbReference type="OMA" id="CRVTFAQ"/>
<dbReference type="GO" id="GO:0005576">
    <property type="term" value="C:extracellular region"/>
    <property type="evidence" value="ECO:0007669"/>
    <property type="project" value="UniProtKB-SubCell"/>
</dbReference>
<evidence type="ECO:0000256" key="17">
    <source>
        <dbReference type="ARBA" id="ARBA00044262"/>
    </source>
</evidence>
<comment type="subunit">
    <text evidence="3">Monomer.</text>
</comment>
<accession>B8MHX7</accession>
<keyword evidence="20" id="KW-0472">Membrane</keyword>
<evidence type="ECO:0000256" key="19">
    <source>
        <dbReference type="PIRSR" id="PIRSR000894-2"/>
    </source>
</evidence>
<dbReference type="PANTHER" id="PTHR20963:SF24">
    <property type="entry name" value="3-PHYTASE B"/>
    <property type="match status" value="1"/>
</dbReference>
<evidence type="ECO:0000256" key="3">
    <source>
        <dbReference type="ARBA" id="ARBA00011245"/>
    </source>
</evidence>
<evidence type="ECO:0000256" key="15">
    <source>
        <dbReference type="ARBA" id="ARBA00043788"/>
    </source>
</evidence>
<dbReference type="GO" id="GO:0016158">
    <property type="term" value="F:inositol hexakisphosphate 3-phosphatase activity"/>
    <property type="evidence" value="ECO:0007669"/>
    <property type="project" value="UniProtKB-EC"/>
</dbReference>
<comment type="catalytic activity">
    <reaction evidence="13">
        <text>1D-myo-inositol 1,2,6-trisphosphate + H2O = 1D-myo-inositol 1,2-bisphosphate + phosphate</text>
        <dbReference type="Rhea" id="RHEA:77131"/>
        <dbReference type="ChEBI" id="CHEBI:15377"/>
        <dbReference type="ChEBI" id="CHEBI:43474"/>
        <dbReference type="ChEBI" id="CHEBI:195537"/>
        <dbReference type="ChEBI" id="CHEBI:195539"/>
    </reaction>
    <physiologicalReaction direction="left-to-right" evidence="13">
        <dbReference type="Rhea" id="RHEA:77132"/>
    </physiologicalReaction>
</comment>
<feature type="transmembrane region" description="Helical" evidence="20">
    <location>
        <begin position="61"/>
        <end position="81"/>
    </location>
</feature>
<keyword evidence="6 21" id="KW-0378">Hydrolase</keyword>
<dbReference type="Pfam" id="PF00328">
    <property type="entry name" value="His_Phos_2"/>
    <property type="match status" value="1"/>
</dbReference>
<dbReference type="InterPro" id="IPR033379">
    <property type="entry name" value="Acid_Pase_AS"/>
</dbReference>
<comment type="catalytic activity">
    <reaction evidence="14">
        <text>1D-myo-inositol 1,2,4,5,6-pentakisphosphate + H2O = 1D-myo-inositol 1,2,5,6-tetrakisphosphate + phosphate</text>
        <dbReference type="Rhea" id="RHEA:77115"/>
        <dbReference type="ChEBI" id="CHEBI:15377"/>
        <dbReference type="ChEBI" id="CHEBI:43474"/>
        <dbReference type="ChEBI" id="CHEBI:57798"/>
        <dbReference type="ChEBI" id="CHEBI:195535"/>
    </reaction>
    <physiologicalReaction direction="left-to-right" evidence="14">
        <dbReference type="Rhea" id="RHEA:77116"/>
    </physiologicalReaction>
</comment>
<evidence type="ECO:0000256" key="7">
    <source>
        <dbReference type="ARBA" id="ARBA00023157"/>
    </source>
</evidence>
<evidence type="ECO:0000256" key="9">
    <source>
        <dbReference type="ARBA" id="ARBA00041857"/>
    </source>
</evidence>
<evidence type="ECO:0000256" key="12">
    <source>
        <dbReference type="ARBA" id="ARBA00043675"/>
    </source>
</evidence>
<dbReference type="STRING" id="441959.B8MHX7"/>
<dbReference type="CDD" id="cd07061">
    <property type="entry name" value="HP_HAP_like"/>
    <property type="match status" value="1"/>
</dbReference>
<dbReference type="OrthoDB" id="6509975at2759"/>